<accession>A0A6J7HTC1</accession>
<protein>
    <submittedName>
        <fullName evidence="2">Unannotated protein</fullName>
    </submittedName>
</protein>
<keyword evidence="1" id="KW-1133">Transmembrane helix</keyword>
<evidence type="ECO:0000313" key="2">
    <source>
        <dbReference type="EMBL" id="CAB4920743.1"/>
    </source>
</evidence>
<keyword evidence="1" id="KW-0812">Transmembrane</keyword>
<proteinExistence type="predicted"/>
<organism evidence="2">
    <name type="scientific">freshwater metagenome</name>
    <dbReference type="NCBI Taxonomy" id="449393"/>
    <lineage>
        <taxon>unclassified sequences</taxon>
        <taxon>metagenomes</taxon>
        <taxon>ecological metagenomes</taxon>
    </lineage>
</organism>
<dbReference type="EMBL" id="CAFBMZ010000017">
    <property type="protein sequence ID" value="CAB4920743.1"/>
    <property type="molecule type" value="Genomic_DNA"/>
</dbReference>
<dbReference type="AlphaFoldDB" id="A0A6J7HTC1"/>
<name>A0A6J7HTC1_9ZZZZ</name>
<gene>
    <name evidence="2" type="ORF">UFOPK3684_00384</name>
</gene>
<feature type="transmembrane region" description="Helical" evidence="1">
    <location>
        <begin position="20"/>
        <end position="46"/>
    </location>
</feature>
<reference evidence="2" key="1">
    <citation type="submission" date="2020-05" db="EMBL/GenBank/DDBJ databases">
        <authorList>
            <person name="Chiriac C."/>
            <person name="Salcher M."/>
            <person name="Ghai R."/>
            <person name="Kavagutti S V."/>
        </authorList>
    </citation>
    <scope>NUCLEOTIDE SEQUENCE</scope>
</reference>
<evidence type="ECO:0000256" key="1">
    <source>
        <dbReference type="SAM" id="Phobius"/>
    </source>
</evidence>
<keyword evidence="1" id="KW-0472">Membrane</keyword>
<sequence>MTGWIADFMNHPATYLKSGWFQISVTNLVVILLMLAIFALAVLIPFPKDKDGHHK</sequence>